<feature type="region of interest" description="Disordered" evidence="1">
    <location>
        <begin position="80"/>
        <end position="119"/>
    </location>
</feature>
<name>A0A0F9U1Y1_9ZZZZ</name>
<gene>
    <name evidence="2" type="ORF">LCGC14_0583160</name>
</gene>
<organism evidence="2">
    <name type="scientific">marine sediment metagenome</name>
    <dbReference type="NCBI Taxonomy" id="412755"/>
    <lineage>
        <taxon>unclassified sequences</taxon>
        <taxon>metagenomes</taxon>
        <taxon>ecological metagenomes</taxon>
    </lineage>
</organism>
<evidence type="ECO:0000256" key="1">
    <source>
        <dbReference type="SAM" id="MobiDB-lite"/>
    </source>
</evidence>
<protein>
    <submittedName>
        <fullName evidence="2">Uncharacterized protein</fullName>
    </submittedName>
</protein>
<feature type="compositionally biased region" description="Low complexity" evidence="1">
    <location>
        <begin position="80"/>
        <end position="98"/>
    </location>
</feature>
<accession>A0A0F9U1Y1</accession>
<proteinExistence type="predicted"/>
<dbReference type="EMBL" id="LAZR01000889">
    <property type="protein sequence ID" value="KKN55326.1"/>
    <property type="molecule type" value="Genomic_DNA"/>
</dbReference>
<sequence length="119" mass="12535">MATLDRLLREFEAGTLSAFWMGELAMRLLAAVANMSHRKCRDCGNVAYHLDAITPYVLCETCGSQDTRLIRTAAPDDVPAVTAAATPPGDGAATTATPRGSGEHVEGIDNGEDAGSSRR</sequence>
<dbReference type="AlphaFoldDB" id="A0A0F9U1Y1"/>
<comment type="caution">
    <text evidence="2">The sequence shown here is derived from an EMBL/GenBank/DDBJ whole genome shotgun (WGS) entry which is preliminary data.</text>
</comment>
<reference evidence="2" key="1">
    <citation type="journal article" date="2015" name="Nature">
        <title>Complex archaea that bridge the gap between prokaryotes and eukaryotes.</title>
        <authorList>
            <person name="Spang A."/>
            <person name="Saw J.H."/>
            <person name="Jorgensen S.L."/>
            <person name="Zaremba-Niedzwiedzka K."/>
            <person name="Martijn J."/>
            <person name="Lind A.E."/>
            <person name="van Eijk R."/>
            <person name="Schleper C."/>
            <person name="Guy L."/>
            <person name="Ettema T.J."/>
        </authorList>
    </citation>
    <scope>NUCLEOTIDE SEQUENCE</scope>
</reference>
<evidence type="ECO:0000313" key="2">
    <source>
        <dbReference type="EMBL" id="KKN55326.1"/>
    </source>
</evidence>